<organism evidence="2 3">
    <name type="scientific">Elysia marginata</name>
    <dbReference type="NCBI Taxonomy" id="1093978"/>
    <lineage>
        <taxon>Eukaryota</taxon>
        <taxon>Metazoa</taxon>
        <taxon>Spiralia</taxon>
        <taxon>Lophotrochozoa</taxon>
        <taxon>Mollusca</taxon>
        <taxon>Gastropoda</taxon>
        <taxon>Heterobranchia</taxon>
        <taxon>Euthyneura</taxon>
        <taxon>Panpulmonata</taxon>
        <taxon>Sacoglossa</taxon>
        <taxon>Placobranchoidea</taxon>
        <taxon>Plakobranchidae</taxon>
        <taxon>Elysia</taxon>
    </lineage>
</organism>
<evidence type="ECO:0000313" key="3">
    <source>
        <dbReference type="Proteomes" id="UP000762676"/>
    </source>
</evidence>
<evidence type="ECO:0008006" key="4">
    <source>
        <dbReference type="Google" id="ProtNLM"/>
    </source>
</evidence>
<dbReference type="EMBL" id="BMAT01002495">
    <property type="protein sequence ID" value="GFS08030.1"/>
    <property type="molecule type" value="Genomic_DNA"/>
</dbReference>
<proteinExistence type="predicted"/>
<gene>
    <name evidence="2" type="ORF">ElyMa_001264200</name>
</gene>
<accession>A0AAV4IF81</accession>
<reference evidence="2 3" key="1">
    <citation type="journal article" date="2021" name="Elife">
        <title>Chloroplast acquisition without the gene transfer in kleptoplastic sea slugs, Plakobranchus ocellatus.</title>
        <authorList>
            <person name="Maeda T."/>
            <person name="Takahashi S."/>
            <person name="Yoshida T."/>
            <person name="Shimamura S."/>
            <person name="Takaki Y."/>
            <person name="Nagai Y."/>
            <person name="Toyoda A."/>
            <person name="Suzuki Y."/>
            <person name="Arimoto A."/>
            <person name="Ishii H."/>
            <person name="Satoh N."/>
            <person name="Nishiyama T."/>
            <person name="Hasebe M."/>
            <person name="Maruyama T."/>
            <person name="Minagawa J."/>
            <person name="Obokata J."/>
            <person name="Shigenobu S."/>
        </authorList>
    </citation>
    <scope>NUCLEOTIDE SEQUENCE [LARGE SCALE GENOMIC DNA]</scope>
</reference>
<evidence type="ECO:0000313" key="2">
    <source>
        <dbReference type="EMBL" id="GFS08030.1"/>
    </source>
</evidence>
<name>A0AAV4IF81_9GAST</name>
<evidence type="ECO:0000256" key="1">
    <source>
        <dbReference type="SAM" id="MobiDB-lite"/>
    </source>
</evidence>
<sequence length="116" mass="13132">MALLHFDIQNGFAQEKLDNPKLSQSVLVPSKIKYIRTPDRVDEPQTKNAQSGPCLEDRGSHITPASSLGKNFHELDNDFVERGCLLKMRTLAVSVCPLSARRLWCERNFPVFNQCC</sequence>
<comment type="caution">
    <text evidence="2">The sequence shown here is derived from an EMBL/GenBank/DDBJ whole genome shotgun (WGS) entry which is preliminary data.</text>
</comment>
<feature type="region of interest" description="Disordered" evidence="1">
    <location>
        <begin position="38"/>
        <end position="62"/>
    </location>
</feature>
<keyword evidence="3" id="KW-1185">Reference proteome</keyword>
<dbReference type="Proteomes" id="UP000762676">
    <property type="component" value="Unassembled WGS sequence"/>
</dbReference>
<dbReference type="AlphaFoldDB" id="A0AAV4IF81"/>
<protein>
    <recommendedName>
        <fullName evidence="4">Reverse transcriptase domain-containing protein</fullName>
    </recommendedName>
</protein>